<dbReference type="PANTHER" id="PTHR12526">
    <property type="entry name" value="GLYCOSYLTRANSFERASE"/>
    <property type="match status" value="1"/>
</dbReference>
<gene>
    <name evidence="5" type="ORF">ASILVAE211_10465</name>
</gene>
<sequence length="380" mass="40693">MPTILQVLPSLDSGGVERGTVEIVEALAARGHKPLVASAGGRLVAAIERAGGTHVTLPLKTKNPFKIWRNATALAQLIRDQRVDLIHARSRAPAWSVLRASKMTGVPFITTYHGAYSDTSKAKRFYNSVMVRGALVIAASGFIADLIQQQHGVPPDRIRLIPRGVDPQVFDPRGQLGLRVARLATAWELPEDAKVILLPARISRWKGQDQLIEALARLKRPEVVVVFVGSDQGRHSIVRSLLDQAKRLGVTGQIKFVGHCADMPAALMLADVVVSASTEPEAFGRAVIEAQAMERVVIAADHGGAAETVTHGETGILVPPGDVRALTEALSATFDASAEDRQAMGERARASVLSHYTIATLKGATMAVYDAVLAGRRPIP</sequence>
<dbReference type="Gene3D" id="3.40.50.2000">
    <property type="entry name" value="Glycogen Phosphorylase B"/>
    <property type="match status" value="2"/>
</dbReference>
<dbReference type="InterPro" id="IPR028098">
    <property type="entry name" value="Glyco_trans_4-like_N"/>
</dbReference>
<dbReference type="AlphaFoldDB" id="A0A963YR48"/>
<dbReference type="Pfam" id="PF13439">
    <property type="entry name" value="Glyco_transf_4"/>
    <property type="match status" value="1"/>
</dbReference>
<evidence type="ECO:0000259" key="3">
    <source>
        <dbReference type="Pfam" id="PF00534"/>
    </source>
</evidence>
<dbReference type="SUPFAM" id="SSF53756">
    <property type="entry name" value="UDP-Glycosyltransferase/glycogen phosphorylase"/>
    <property type="match status" value="1"/>
</dbReference>
<evidence type="ECO:0000313" key="5">
    <source>
        <dbReference type="EMBL" id="MCB8875606.1"/>
    </source>
</evidence>
<dbReference type="PANTHER" id="PTHR12526:SF510">
    <property type="entry name" value="D-INOSITOL 3-PHOSPHATE GLYCOSYLTRANSFERASE"/>
    <property type="match status" value="1"/>
</dbReference>
<organism evidence="5 6">
    <name type="scientific">Acidisoma silvae</name>
    <dbReference type="NCBI Taxonomy" id="2802396"/>
    <lineage>
        <taxon>Bacteria</taxon>
        <taxon>Pseudomonadati</taxon>
        <taxon>Pseudomonadota</taxon>
        <taxon>Alphaproteobacteria</taxon>
        <taxon>Acetobacterales</taxon>
        <taxon>Acidocellaceae</taxon>
        <taxon>Acidisoma</taxon>
    </lineage>
</organism>
<dbReference type="Pfam" id="PF00534">
    <property type="entry name" value="Glycos_transf_1"/>
    <property type="match status" value="1"/>
</dbReference>
<keyword evidence="1" id="KW-0328">Glycosyltransferase</keyword>
<accession>A0A963YR48</accession>
<dbReference type="RefSeq" id="WP_227321234.1">
    <property type="nucleotide sequence ID" value="NZ_JAESVB010000003.1"/>
</dbReference>
<dbReference type="CDD" id="cd03819">
    <property type="entry name" value="GT4_WavL-like"/>
    <property type="match status" value="1"/>
</dbReference>
<dbReference type="GO" id="GO:0016757">
    <property type="term" value="F:glycosyltransferase activity"/>
    <property type="evidence" value="ECO:0007669"/>
    <property type="project" value="UniProtKB-KW"/>
</dbReference>
<keyword evidence="6" id="KW-1185">Reference proteome</keyword>
<name>A0A963YR48_9PROT</name>
<evidence type="ECO:0000313" key="6">
    <source>
        <dbReference type="Proteomes" id="UP000708298"/>
    </source>
</evidence>
<comment type="caution">
    <text evidence="5">The sequence shown here is derived from an EMBL/GenBank/DDBJ whole genome shotgun (WGS) entry which is preliminary data.</text>
</comment>
<protein>
    <submittedName>
        <fullName evidence="5">Glycosyltransferase family 4 protein</fullName>
    </submittedName>
</protein>
<feature type="domain" description="Glycosyltransferase subfamily 4-like N-terminal" evidence="4">
    <location>
        <begin position="14"/>
        <end position="168"/>
    </location>
</feature>
<reference evidence="5" key="1">
    <citation type="journal article" date="2021" name="Microorganisms">
        <title>Acidisoma silvae sp. nov. and Acidisomacellulosilytica sp. nov., Two Acidophilic Bacteria Isolated from Decaying Wood, Hydrolyzing Cellulose and Producing Poly-3-hydroxybutyrate.</title>
        <authorList>
            <person name="Mieszkin S."/>
            <person name="Pouder E."/>
            <person name="Uroz S."/>
            <person name="Simon-Colin C."/>
            <person name="Alain K."/>
        </authorList>
    </citation>
    <scope>NUCLEOTIDE SEQUENCE</scope>
    <source>
        <strain evidence="5">HW T2.11</strain>
    </source>
</reference>
<feature type="domain" description="Glycosyl transferase family 1" evidence="3">
    <location>
        <begin position="187"/>
        <end position="349"/>
    </location>
</feature>
<proteinExistence type="predicted"/>
<dbReference type="InterPro" id="IPR001296">
    <property type="entry name" value="Glyco_trans_1"/>
</dbReference>
<keyword evidence="2" id="KW-0808">Transferase</keyword>
<evidence type="ECO:0000259" key="4">
    <source>
        <dbReference type="Pfam" id="PF13439"/>
    </source>
</evidence>
<evidence type="ECO:0000256" key="2">
    <source>
        <dbReference type="ARBA" id="ARBA00022679"/>
    </source>
</evidence>
<reference evidence="5" key="2">
    <citation type="submission" date="2021-01" db="EMBL/GenBank/DDBJ databases">
        <authorList>
            <person name="Mieszkin S."/>
            <person name="Pouder E."/>
            <person name="Alain K."/>
        </authorList>
    </citation>
    <scope>NUCLEOTIDE SEQUENCE</scope>
    <source>
        <strain evidence="5">HW T2.11</strain>
    </source>
</reference>
<evidence type="ECO:0000256" key="1">
    <source>
        <dbReference type="ARBA" id="ARBA00022676"/>
    </source>
</evidence>
<dbReference type="EMBL" id="JAESVB010000003">
    <property type="protein sequence ID" value="MCB8875606.1"/>
    <property type="molecule type" value="Genomic_DNA"/>
</dbReference>
<dbReference type="Proteomes" id="UP000708298">
    <property type="component" value="Unassembled WGS sequence"/>
</dbReference>